<evidence type="ECO:0000256" key="7">
    <source>
        <dbReference type="ARBA" id="ARBA00022982"/>
    </source>
</evidence>
<keyword evidence="10 11" id="KW-0472">Membrane</keyword>
<evidence type="ECO:0000256" key="6">
    <source>
        <dbReference type="ARBA" id="ARBA00022792"/>
    </source>
</evidence>
<dbReference type="GO" id="GO:0006122">
    <property type="term" value="P:mitochondrial electron transport, ubiquinol to cytochrome c"/>
    <property type="evidence" value="ECO:0007669"/>
    <property type="project" value="UniProtKB-UniRule"/>
</dbReference>
<evidence type="ECO:0000256" key="10">
    <source>
        <dbReference type="ARBA" id="ARBA00023136"/>
    </source>
</evidence>
<dbReference type="FunFam" id="1.20.5.210:FF:000001">
    <property type="entry name" value="Cytochrome b-c1 complex subunit 8"/>
    <property type="match status" value="1"/>
</dbReference>
<evidence type="ECO:0000256" key="11">
    <source>
        <dbReference type="RuleBase" id="RU368118"/>
    </source>
</evidence>
<evidence type="ECO:0000256" key="8">
    <source>
        <dbReference type="ARBA" id="ARBA00022989"/>
    </source>
</evidence>
<organism evidence="12 13">
    <name type="scientific">Cordyceps confragosa</name>
    <name type="common">Lecanicillium lecanii</name>
    <dbReference type="NCBI Taxonomy" id="2714763"/>
    <lineage>
        <taxon>Eukaryota</taxon>
        <taxon>Fungi</taxon>
        <taxon>Dikarya</taxon>
        <taxon>Ascomycota</taxon>
        <taxon>Pezizomycotina</taxon>
        <taxon>Sordariomycetes</taxon>
        <taxon>Hypocreomycetidae</taxon>
        <taxon>Hypocreales</taxon>
        <taxon>Cordycipitaceae</taxon>
        <taxon>Akanthomyces</taxon>
    </lineage>
</organism>
<evidence type="ECO:0000313" key="12">
    <source>
        <dbReference type="EMBL" id="OAQ97501.1"/>
    </source>
</evidence>
<evidence type="ECO:0000256" key="1">
    <source>
        <dbReference type="ARBA" id="ARBA00004434"/>
    </source>
</evidence>
<evidence type="ECO:0000256" key="5">
    <source>
        <dbReference type="ARBA" id="ARBA00022692"/>
    </source>
</evidence>
<dbReference type="InterPro" id="IPR004205">
    <property type="entry name" value="Cyt_bc1_su8"/>
</dbReference>
<evidence type="ECO:0000256" key="2">
    <source>
        <dbReference type="ARBA" id="ARBA00007668"/>
    </source>
</evidence>
<protein>
    <recommendedName>
        <fullName evidence="11">Cytochrome b-c1 complex subunit 8</fullName>
    </recommendedName>
    <alternativeName>
        <fullName evidence="11">Complex III subunit 8</fullName>
    </alternativeName>
</protein>
<keyword evidence="8 11" id="KW-1133">Transmembrane helix</keyword>
<dbReference type="InterPro" id="IPR036642">
    <property type="entry name" value="Cyt_bc1_su8_sf"/>
</dbReference>
<keyword evidence="7 11" id="KW-0249">Electron transport</keyword>
<dbReference type="EMBL" id="LUKN01003380">
    <property type="protein sequence ID" value="OAQ97501.1"/>
    <property type="molecule type" value="Genomic_DNA"/>
</dbReference>
<comment type="function">
    <text evidence="11">Component of the ubiquinol-cytochrome c oxidoreductase, a multisubunit transmembrane complex that is part of the mitochondrial electron transport chain which drives oxidative phosphorylation. The complex plays an important role in the uptake of multiple carbon sources present in different host niches.</text>
</comment>
<evidence type="ECO:0000256" key="3">
    <source>
        <dbReference type="ARBA" id="ARBA00022448"/>
    </source>
</evidence>
<dbReference type="PANTHER" id="PTHR12119:SF2">
    <property type="entry name" value="CYTOCHROME B-C1 COMPLEX SUBUNIT 8"/>
    <property type="match status" value="1"/>
</dbReference>
<keyword evidence="9 11" id="KW-0496">Mitochondrion</keyword>
<keyword evidence="5 11" id="KW-0812">Transmembrane</keyword>
<keyword evidence="6 11" id="KW-0999">Mitochondrion inner membrane</keyword>
<dbReference type="GO" id="GO:0045275">
    <property type="term" value="C:respiratory chain complex III"/>
    <property type="evidence" value="ECO:0007669"/>
    <property type="project" value="UniProtKB-UniRule"/>
</dbReference>
<comment type="subunit">
    <text evidence="11">Component of the ubiquinol-cytochrome c oxidoreductase (cytochrome b-c1 complex, complex III, CIII), a multisubunit enzyme composed of 3 respiratory subunits cytochrome b, cytochrome c1 and Rieske protein, 2 core protein subunits, and additional low-molecular weight protein subunits. The complex exists as an obligatory dimer and forms supercomplexes (SCs) in the inner mitochondrial membrane with cytochrome c oxidase (complex IV, CIV).</text>
</comment>
<dbReference type="Gene3D" id="1.20.5.210">
    <property type="entry name" value="Cytochrome b-c1 complex subunit 8"/>
    <property type="match status" value="1"/>
</dbReference>
<reference evidence="12 13" key="1">
    <citation type="submission" date="2016-03" db="EMBL/GenBank/DDBJ databases">
        <title>Fine-scale spatial genetic structure of a fungal parasite of coffee scale insects.</title>
        <authorList>
            <person name="Jackson D."/>
            <person name="Zemenick K.A."/>
            <person name="Malloure B."/>
            <person name="Quandt C.A."/>
            <person name="James T.Y."/>
        </authorList>
    </citation>
    <scope>NUCLEOTIDE SEQUENCE [LARGE SCALE GENOMIC DNA]</scope>
    <source>
        <strain evidence="12 13">UM487</strain>
    </source>
</reference>
<accession>A0A179I6G3</accession>
<keyword evidence="4 11" id="KW-0679">Respiratory chain</keyword>
<dbReference type="SUPFAM" id="SSF81508">
    <property type="entry name" value="Ubiquinone-binding protein QP-C of cytochrome bc1 complex (Ubiquinol-cytochrome c reductase)"/>
    <property type="match status" value="1"/>
</dbReference>
<comment type="subcellular location">
    <subcellularLocation>
        <location evidence="1 11">Mitochondrion inner membrane</location>
        <topology evidence="1 11">Single-pass membrane protein</topology>
    </subcellularLocation>
</comment>
<evidence type="ECO:0000256" key="4">
    <source>
        <dbReference type="ARBA" id="ARBA00022660"/>
    </source>
</evidence>
<dbReference type="GO" id="GO:0005743">
    <property type="term" value="C:mitochondrial inner membrane"/>
    <property type="evidence" value="ECO:0007669"/>
    <property type="project" value="UniProtKB-SubCell"/>
</dbReference>
<keyword evidence="3 11" id="KW-0813">Transport</keyword>
<evidence type="ECO:0000256" key="9">
    <source>
        <dbReference type="ARBA" id="ARBA00023128"/>
    </source>
</evidence>
<dbReference type="AlphaFoldDB" id="A0A179I6G3"/>
<name>A0A179I6G3_CORDF</name>
<feature type="transmembrane region" description="Helical" evidence="11">
    <location>
        <begin position="67"/>
        <end position="85"/>
    </location>
</feature>
<dbReference type="Proteomes" id="UP000243081">
    <property type="component" value="Unassembled WGS sequence"/>
</dbReference>
<dbReference type="Pfam" id="PF02939">
    <property type="entry name" value="UcrQ"/>
    <property type="match status" value="1"/>
</dbReference>
<dbReference type="OrthoDB" id="6683853at2759"/>
<gene>
    <name evidence="12" type="ORF">LLEC1_00834</name>
</gene>
<sequence>MRPTQRMLSGPNWKAGNWLGHDFGAFGGAGKVKGIITYGVAANRQNPSAGAAHDAVFNTFRRTKSQIFFWLPSLLAGYYLMHWATERANWNDSNEYLNSKAGRAEFADQEE</sequence>
<comment type="caution">
    <text evidence="12">The sequence shown here is derived from an EMBL/GenBank/DDBJ whole genome shotgun (WGS) entry which is preliminary data.</text>
</comment>
<keyword evidence="13" id="KW-1185">Reference proteome</keyword>
<dbReference type="PANTHER" id="PTHR12119">
    <property type="entry name" value="UBIQUINOL-CYTOCHROME C REDUCTASE COMPLEX UBIQUINONE-BINDING PROTEIN QP-C"/>
    <property type="match status" value="1"/>
</dbReference>
<proteinExistence type="inferred from homology"/>
<evidence type="ECO:0000313" key="13">
    <source>
        <dbReference type="Proteomes" id="UP000243081"/>
    </source>
</evidence>
<comment type="similarity">
    <text evidence="2 11">Belongs to the UQCRQ/QCR8 family.</text>
</comment>
<dbReference type="OMA" id="QWAIERN"/>